<organism evidence="1 2">
    <name type="scientific">Pluteus cervinus</name>
    <dbReference type="NCBI Taxonomy" id="181527"/>
    <lineage>
        <taxon>Eukaryota</taxon>
        <taxon>Fungi</taxon>
        <taxon>Dikarya</taxon>
        <taxon>Basidiomycota</taxon>
        <taxon>Agaricomycotina</taxon>
        <taxon>Agaricomycetes</taxon>
        <taxon>Agaricomycetidae</taxon>
        <taxon>Agaricales</taxon>
        <taxon>Pluteineae</taxon>
        <taxon>Pluteaceae</taxon>
        <taxon>Pluteus</taxon>
    </lineage>
</organism>
<name>A0ACD3B015_9AGAR</name>
<accession>A0ACD3B015</accession>
<gene>
    <name evidence="1" type="ORF">BDN72DRAFT_837736</name>
</gene>
<sequence>MSDSDIPRLPRRNKVEDPKMIGLWKIGRTIGKGSSGRVKIARHSKTGQYAAIKIISKSSFGSRTSEIAKLADQTEQSQLAIEREIVVMKLINHPNIMRLFDVWETSTELYLVLEYIQGGELFEHLCNKGRLSTSEALNYFQQIISAVDYCHQFNICHRDLKPENILLDKDFNIKIADFGMAAWLASSEGGLLETSCGSPHYAAPEIISGNPYRGSASDIWSCGVILHALLAGRLPFDDEDCLTLLEKVVKGKFDMPHDIDPRAKDLIARMLWVDVPKRITMPEIIAHPFFNLIPPKNIREVVPSLNIIAKPLPDATSIDPDILANLRTLWHGTPDNVLIESLTNSTQTWQKGVYHLLVEFRRKCSVNSEQEAEDIIRIHAERKRKRQEEKEAALQRRRSIRSTEIASPSLTSLPARSGPPTPRRASRISQLPDIASASEELNEVPLELETIPDVDLEGEAIPTSPAAVDLSPLSPLLDALGLSSVTGQDLQNEEVQTFFQNLLQCLTALQARGGLADAGPTPNLHVMNSLLGLQSRNPNIEDLVGRAPGLSLDPSNSATKPLTIRRKGRPFSTDYGLDDKENQAASAKAKRPKRNSLLGRVERKISIVEPVGRALNRVRSRKGRNNVKDINSPIHGYNQSPVPSSVASSFSLPPASPSSPVSTSPKRRWLSNVFKFRSLTPSSVTLYSTFDSYTTRNECRRLLMNMNVRVALDGSGCDGLGLLKCRVQEGSTKEGSSKFSSVSRPGLSPLLPLTSNFSGNSACGAVPSSGPTSDKNNDCCHLKSVKFRVELQRTSTSQTENYGHLVALTFIHERGSVDSYKEVCKRMQKEWTLSEVGSIPSSAVLPSPARDANRAYATKFVEVV</sequence>
<protein>
    <submittedName>
        <fullName evidence="1">Pkinase-domain-containing protein</fullName>
    </submittedName>
</protein>
<evidence type="ECO:0000313" key="1">
    <source>
        <dbReference type="EMBL" id="TFK71355.1"/>
    </source>
</evidence>
<reference evidence="1 2" key="1">
    <citation type="journal article" date="2019" name="Nat. Ecol. Evol.">
        <title>Megaphylogeny resolves global patterns of mushroom evolution.</title>
        <authorList>
            <person name="Varga T."/>
            <person name="Krizsan K."/>
            <person name="Foldi C."/>
            <person name="Dima B."/>
            <person name="Sanchez-Garcia M."/>
            <person name="Sanchez-Ramirez S."/>
            <person name="Szollosi G.J."/>
            <person name="Szarkandi J.G."/>
            <person name="Papp V."/>
            <person name="Albert L."/>
            <person name="Andreopoulos W."/>
            <person name="Angelini C."/>
            <person name="Antonin V."/>
            <person name="Barry K.W."/>
            <person name="Bougher N.L."/>
            <person name="Buchanan P."/>
            <person name="Buyck B."/>
            <person name="Bense V."/>
            <person name="Catcheside P."/>
            <person name="Chovatia M."/>
            <person name="Cooper J."/>
            <person name="Damon W."/>
            <person name="Desjardin D."/>
            <person name="Finy P."/>
            <person name="Geml J."/>
            <person name="Haridas S."/>
            <person name="Hughes K."/>
            <person name="Justo A."/>
            <person name="Karasinski D."/>
            <person name="Kautmanova I."/>
            <person name="Kiss B."/>
            <person name="Kocsube S."/>
            <person name="Kotiranta H."/>
            <person name="LaButti K.M."/>
            <person name="Lechner B.E."/>
            <person name="Liimatainen K."/>
            <person name="Lipzen A."/>
            <person name="Lukacs Z."/>
            <person name="Mihaltcheva S."/>
            <person name="Morgado L.N."/>
            <person name="Niskanen T."/>
            <person name="Noordeloos M.E."/>
            <person name="Ohm R.A."/>
            <person name="Ortiz-Santana B."/>
            <person name="Ovrebo C."/>
            <person name="Racz N."/>
            <person name="Riley R."/>
            <person name="Savchenko A."/>
            <person name="Shiryaev A."/>
            <person name="Soop K."/>
            <person name="Spirin V."/>
            <person name="Szebenyi C."/>
            <person name="Tomsovsky M."/>
            <person name="Tulloss R.E."/>
            <person name="Uehling J."/>
            <person name="Grigoriev I.V."/>
            <person name="Vagvolgyi C."/>
            <person name="Papp T."/>
            <person name="Martin F.M."/>
            <person name="Miettinen O."/>
            <person name="Hibbett D.S."/>
            <person name="Nagy L.G."/>
        </authorList>
    </citation>
    <scope>NUCLEOTIDE SEQUENCE [LARGE SCALE GENOMIC DNA]</scope>
    <source>
        <strain evidence="1 2">NL-1719</strain>
    </source>
</reference>
<dbReference type="EMBL" id="ML208299">
    <property type="protein sequence ID" value="TFK71355.1"/>
    <property type="molecule type" value="Genomic_DNA"/>
</dbReference>
<evidence type="ECO:0000313" key="2">
    <source>
        <dbReference type="Proteomes" id="UP000308600"/>
    </source>
</evidence>
<proteinExistence type="predicted"/>
<dbReference type="Proteomes" id="UP000308600">
    <property type="component" value="Unassembled WGS sequence"/>
</dbReference>
<keyword evidence="2" id="KW-1185">Reference proteome</keyword>